<evidence type="ECO:0000313" key="5">
    <source>
        <dbReference type="EMBL" id="KAK1679379.1"/>
    </source>
</evidence>
<gene>
    <name evidence="5" type="ORF">QYE76_040227</name>
</gene>
<reference evidence="5" key="1">
    <citation type="submission" date="2023-07" db="EMBL/GenBank/DDBJ databases">
        <title>A chromosome-level genome assembly of Lolium multiflorum.</title>
        <authorList>
            <person name="Chen Y."/>
            <person name="Copetti D."/>
            <person name="Kolliker R."/>
            <person name="Studer B."/>
        </authorList>
    </citation>
    <scope>NUCLEOTIDE SEQUENCE</scope>
    <source>
        <strain evidence="5">02402/16</strain>
        <tissue evidence="5">Leaf</tissue>
    </source>
</reference>
<feature type="domain" description="CCHC-type" evidence="4">
    <location>
        <begin position="110"/>
        <end position="123"/>
    </location>
</feature>
<keyword evidence="1" id="KW-0479">Metal-binding</keyword>
<keyword evidence="1" id="KW-0862">Zinc</keyword>
<evidence type="ECO:0000256" key="1">
    <source>
        <dbReference type="PROSITE-ProRule" id="PRU00047"/>
    </source>
</evidence>
<dbReference type="Gene3D" id="4.10.60.10">
    <property type="entry name" value="Zinc finger, CCHC-type"/>
    <property type="match status" value="1"/>
</dbReference>
<dbReference type="PROSITE" id="PS50158">
    <property type="entry name" value="ZF_CCHC"/>
    <property type="match status" value="1"/>
</dbReference>
<sequence>MTSDEVLSEVIALDISKKNEEDLVARAHNTRKPNLALKMKEHGASESDEDPIEWGPDDLKANYHEHMALAAKSFWNGNKTRSSRPRRYSPHDSTRLSSKSPREEQKGRSCYNCGDKSHFVADCIYERREDNGGRLVRKSKFRSLSKGFSKFSSNSDDTKISSTKKPRAFIIREEYSFDEGDEREDKGKDGEVAAIAISTPSISLFDSPNENLITNTPRCLVAKVLLEVEPLFEPTSSSNTISIVGLDASPTNVLGDQDHMMEKERLEKEAELELISLTQAHEEEVCMRMSLEASAIVLEDSNNSLISQLIKDRDYALGWVDELKTKKRYLEESHEWLLEDVATLTKDFKSLECKFELLSEMRRHPQEEVYKKKEDEEALDEYYRLSKAKVQCCDHEEEIATLKRHKAKLVEVNDRQNESLMEWIRLSKENVTCCNHEDEIAYLKRSKDKLMVIKLMQDEALKEYQLSSKDHICCNHEDDIATLERHKRLLLKRNSLLEEALSEQFRVNKEKEVQVFDITHPHPDHEDEVNRLKSKIESLQIQAHFLEGVIEARVETHEDSCNEGEVAIMPKKKQRVRRINIKRNIMIGPIEKWVPISKS</sequence>
<dbReference type="GO" id="GO:0008270">
    <property type="term" value="F:zinc ion binding"/>
    <property type="evidence" value="ECO:0007669"/>
    <property type="project" value="UniProtKB-KW"/>
</dbReference>
<dbReference type="GO" id="GO:0003676">
    <property type="term" value="F:nucleic acid binding"/>
    <property type="evidence" value="ECO:0007669"/>
    <property type="project" value="InterPro"/>
</dbReference>
<dbReference type="AlphaFoldDB" id="A0AAD8TCQ3"/>
<dbReference type="InterPro" id="IPR001878">
    <property type="entry name" value="Znf_CCHC"/>
</dbReference>
<dbReference type="Proteomes" id="UP001231189">
    <property type="component" value="Unassembled WGS sequence"/>
</dbReference>
<proteinExistence type="predicted"/>
<feature type="compositionally biased region" description="Acidic residues" evidence="3">
    <location>
        <begin position="46"/>
        <end position="56"/>
    </location>
</feature>
<accession>A0AAD8TCQ3</accession>
<keyword evidence="2" id="KW-0175">Coiled coil</keyword>
<keyword evidence="6" id="KW-1185">Reference proteome</keyword>
<evidence type="ECO:0000256" key="3">
    <source>
        <dbReference type="SAM" id="MobiDB-lite"/>
    </source>
</evidence>
<dbReference type="EMBL" id="JAUUTY010000002">
    <property type="protein sequence ID" value="KAK1679379.1"/>
    <property type="molecule type" value="Genomic_DNA"/>
</dbReference>
<organism evidence="5 6">
    <name type="scientific">Lolium multiflorum</name>
    <name type="common">Italian ryegrass</name>
    <name type="synonym">Lolium perenne subsp. multiflorum</name>
    <dbReference type="NCBI Taxonomy" id="4521"/>
    <lineage>
        <taxon>Eukaryota</taxon>
        <taxon>Viridiplantae</taxon>
        <taxon>Streptophyta</taxon>
        <taxon>Embryophyta</taxon>
        <taxon>Tracheophyta</taxon>
        <taxon>Spermatophyta</taxon>
        <taxon>Magnoliopsida</taxon>
        <taxon>Liliopsida</taxon>
        <taxon>Poales</taxon>
        <taxon>Poaceae</taxon>
        <taxon>BOP clade</taxon>
        <taxon>Pooideae</taxon>
        <taxon>Poodae</taxon>
        <taxon>Poeae</taxon>
        <taxon>Poeae Chloroplast Group 2 (Poeae type)</taxon>
        <taxon>Loliodinae</taxon>
        <taxon>Loliinae</taxon>
        <taxon>Lolium</taxon>
    </lineage>
</organism>
<evidence type="ECO:0000256" key="2">
    <source>
        <dbReference type="SAM" id="Coils"/>
    </source>
</evidence>
<feature type="region of interest" description="Disordered" evidence="3">
    <location>
        <begin position="74"/>
        <end position="109"/>
    </location>
</feature>
<comment type="caution">
    <text evidence="5">The sequence shown here is derived from an EMBL/GenBank/DDBJ whole genome shotgun (WGS) entry which is preliminary data.</text>
</comment>
<feature type="coiled-coil region" evidence="2">
    <location>
        <begin position="522"/>
        <end position="549"/>
    </location>
</feature>
<feature type="compositionally biased region" description="Basic and acidic residues" evidence="3">
    <location>
        <begin position="89"/>
        <end position="107"/>
    </location>
</feature>
<evidence type="ECO:0000313" key="6">
    <source>
        <dbReference type="Proteomes" id="UP001231189"/>
    </source>
</evidence>
<name>A0AAD8TCQ3_LOLMU</name>
<keyword evidence="1" id="KW-0863">Zinc-finger</keyword>
<protein>
    <recommendedName>
        <fullName evidence="4">CCHC-type domain-containing protein</fullName>
    </recommendedName>
</protein>
<evidence type="ECO:0000259" key="4">
    <source>
        <dbReference type="PROSITE" id="PS50158"/>
    </source>
</evidence>
<feature type="region of interest" description="Disordered" evidence="3">
    <location>
        <begin position="26"/>
        <end position="57"/>
    </location>
</feature>